<dbReference type="Proteomes" id="UP000315295">
    <property type="component" value="Unassembled WGS sequence"/>
</dbReference>
<proteinExistence type="predicted"/>
<comment type="caution">
    <text evidence="1">The sequence shown here is derived from an EMBL/GenBank/DDBJ whole genome shotgun (WGS) entry which is preliminary data.</text>
</comment>
<organism evidence="1 2">
    <name type="scientific">Malus baccata</name>
    <name type="common">Siberian crab apple</name>
    <name type="synonym">Pyrus baccata</name>
    <dbReference type="NCBI Taxonomy" id="106549"/>
    <lineage>
        <taxon>Eukaryota</taxon>
        <taxon>Viridiplantae</taxon>
        <taxon>Streptophyta</taxon>
        <taxon>Embryophyta</taxon>
        <taxon>Tracheophyta</taxon>
        <taxon>Spermatophyta</taxon>
        <taxon>Magnoliopsida</taxon>
        <taxon>eudicotyledons</taxon>
        <taxon>Gunneridae</taxon>
        <taxon>Pentapetalae</taxon>
        <taxon>rosids</taxon>
        <taxon>fabids</taxon>
        <taxon>Rosales</taxon>
        <taxon>Rosaceae</taxon>
        <taxon>Amygdaloideae</taxon>
        <taxon>Maleae</taxon>
        <taxon>Malus</taxon>
    </lineage>
</organism>
<keyword evidence="2" id="KW-1185">Reference proteome</keyword>
<dbReference type="EMBL" id="VIEB01000213">
    <property type="protein sequence ID" value="TQE00429.1"/>
    <property type="molecule type" value="Genomic_DNA"/>
</dbReference>
<reference evidence="1 2" key="1">
    <citation type="journal article" date="2019" name="G3 (Bethesda)">
        <title>Sequencing of a Wild Apple (Malus baccata) Genome Unravels the Differences Between Cultivated and Wild Apple Species Regarding Disease Resistance and Cold Tolerance.</title>
        <authorList>
            <person name="Chen X."/>
        </authorList>
    </citation>
    <scope>NUCLEOTIDE SEQUENCE [LARGE SCALE GENOMIC DNA]</scope>
    <source>
        <strain evidence="2">cv. Shandingzi</strain>
        <tissue evidence="1">Leaves</tissue>
    </source>
</reference>
<protein>
    <submittedName>
        <fullName evidence="1">Uncharacterized protein</fullName>
    </submittedName>
</protein>
<gene>
    <name evidence="1" type="ORF">C1H46_013937</name>
</gene>
<evidence type="ECO:0000313" key="1">
    <source>
        <dbReference type="EMBL" id="TQE00429.1"/>
    </source>
</evidence>
<sequence length="92" mass="10030">MAIADTLFQDHHRPCLQLSHLSPLSPSLYLNLHSPSLSLCSRRRGTEIIVDAMSSGNSSLFPTNRCIGESSPVFLVVYVASYKPFQANSGHG</sequence>
<name>A0A540MNS6_MALBA</name>
<accession>A0A540MNS6</accession>
<evidence type="ECO:0000313" key="2">
    <source>
        <dbReference type="Proteomes" id="UP000315295"/>
    </source>
</evidence>
<dbReference type="AlphaFoldDB" id="A0A540MNS6"/>